<dbReference type="InterPro" id="IPR015797">
    <property type="entry name" value="NUDIX_hydrolase-like_dom_sf"/>
</dbReference>
<evidence type="ECO:0000256" key="4">
    <source>
        <dbReference type="ARBA" id="ARBA00022842"/>
    </source>
</evidence>
<comment type="cofactor">
    <cofactor evidence="1">
        <name>Mg(2+)</name>
        <dbReference type="ChEBI" id="CHEBI:18420"/>
    </cofactor>
</comment>
<dbReference type="Proteomes" id="UP000222542">
    <property type="component" value="Unassembled WGS sequence"/>
</dbReference>
<dbReference type="GO" id="GO:0052751">
    <property type="term" value="F:GDP-mannose hydrolase activity"/>
    <property type="evidence" value="ECO:0000318"/>
    <property type="project" value="GO_Central"/>
</dbReference>
<dbReference type="InterPro" id="IPR055295">
    <property type="entry name" value="NUDT22/NUDT9-like"/>
</dbReference>
<dbReference type="AlphaFoldDB" id="A0A2G2XY43"/>
<dbReference type="PANTHER" id="PTHR31835:SF1">
    <property type="entry name" value="URIDINE DIPHOSPHATE GLUCOSE PYROPHOSPHATASE NUDT22"/>
    <property type="match status" value="1"/>
</dbReference>
<accession>A0A2G2XY43</accession>
<reference evidence="5 6" key="2">
    <citation type="journal article" date="2017" name="Genome Biol.">
        <title>New reference genome sequences of hot pepper reveal the massive evolution of plant disease-resistance genes by retroduplication.</title>
        <authorList>
            <person name="Kim S."/>
            <person name="Park J."/>
            <person name="Yeom S.I."/>
            <person name="Kim Y.M."/>
            <person name="Seo E."/>
            <person name="Kim K.T."/>
            <person name="Kim M.S."/>
            <person name="Lee J.M."/>
            <person name="Cheong K."/>
            <person name="Shin H.S."/>
            <person name="Kim S.B."/>
            <person name="Han K."/>
            <person name="Lee J."/>
            <person name="Park M."/>
            <person name="Lee H.A."/>
            <person name="Lee H.Y."/>
            <person name="Lee Y."/>
            <person name="Oh S."/>
            <person name="Lee J.H."/>
            <person name="Choi E."/>
            <person name="Choi E."/>
            <person name="Lee S.E."/>
            <person name="Jeon J."/>
            <person name="Kim H."/>
            <person name="Choi G."/>
            <person name="Song H."/>
            <person name="Lee J."/>
            <person name="Lee S.C."/>
            <person name="Kwon J.K."/>
            <person name="Lee H.Y."/>
            <person name="Koo N."/>
            <person name="Hong Y."/>
            <person name="Kim R.W."/>
            <person name="Kang W.H."/>
            <person name="Huh J.H."/>
            <person name="Kang B.C."/>
            <person name="Yang T.J."/>
            <person name="Lee Y.H."/>
            <person name="Bennetzen J.L."/>
            <person name="Choi D."/>
        </authorList>
    </citation>
    <scope>NUCLEOTIDE SEQUENCE [LARGE SCALE GENOMIC DNA]</scope>
    <source>
        <strain evidence="6">cv. CM334</strain>
    </source>
</reference>
<evidence type="ECO:0000256" key="1">
    <source>
        <dbReference type="ARBA" id="ARBA00001946"/>
    </source>
</evidence>
<keyword evidence="3" id="KW-0378">Hydrolase</keyword>
<evidence type="ECO:0000256" key="3">
    <source>
        <dbReference type="ARBA" id="ARBA00022801"/>
    </source>
</evidence>
<dbReference type="Gene3D" id="1.25.40.10">
    <property type="entry name" value="Tetratricopeptide repeat domain"/>
    <property type="match status" value="1"/>
</dbReference>
<dbReference type="GO" id="GO:0046872">
    <property type="term" value="F:metal ion binding"/>
    <property type="evidence" value="ECO:0007669"/>
    <property type="project" value="UniProtKB-KW"/>
</dbReference>
<organism evidence="5 6">
    <name type="scientific">Capsicum annuum</name>
    <name type="common">Capsicum pepper</name>
    <dbReference type="NCBI Taxonomy" id="4072"/>
    <lineage>
        <taxon>Eukaryota</taxon>
        <taxon>Viridiplantae</taxon>
        <taxon>Streptophyta</taxon>
        <taxon>Embryophyta</taxon>
        <taxon>Tracheophyta</taxon>
        <taxon>Spermatophyta</taxon>
        <taxon>Magnoliopsida</taxon>
        <taxon>eudicotyledons</taxon>
        <taxon>Gunneridae</taxon>
        <taxon>Pentapetalae</taxon>
        <taxon>asterids</taxon>
        <taxon>lamiids</taxon>
        <taxon>Solanales</taxon>
        <taxon>Solanaceae</taxon>
        <taxon>Solanoideae</taxon>
        <taxon>Capsiceae</taxon>
        <taxon>Capsicum</taxon>
    </lineage>
</organism>
<dbReference type="STRING" id="4072.A0A2G2XY43"/>
<evidence type="ECO:0000313" key="5">
    <source>
        <dbReference type="EMBL" id="PHT62438.1"/>
    </source>
</evidence>
<dbReference type="SUPFAM" id="SSF48452">
    <property type="entry name" value="TPR-like"/>
    <property type="match status" value="1"/>
</dbReference>
<dbReference type="PANTHER" id="PTHR31835">
    <property type="entry name" value="URIDINE DIPHOSPHATE GLUCOSE PYROPHOSPHATASE"/>
    <property type="match status" value="1"/>
</dbReference>
<sequence length="423" mass="47190">MGDYVVEFRRILDYKDELLRKNSGTSCVVKLGEANEEGQLLVAVGKDGNNQMSPLAWTVVEKENTNTWTWSVRCIRDDLRLGEGQVFLNIVVAPPEITTLPGRLSKNRKKEVGEIKKSGKLPRTRLAMTCSVCHVRGHNKRGCPHRASLTEAEPTAPSVTTATRSGRKKEAVSCLEQAVHLFLDNGKLSMSARYYKAITYNEKAADLCQNEDVTSSANQCKQKISEFSAKVEKWQAYNSFAVKDLVGFSADDCIQCQNTSSPLGNGAVVETSDKRILVLQRSNKVGEFPGYFVFPGDHPELRDFEYVTAFMQITRSFLLRLSCGFFVYFTDQRCPGFQELNQCHTINSKVSQEMFDSIVREVVEEIGAPADSLSDLENMASKMPGCHRGGYALYKLMVQGTSDVSCYAVSLIKRKVPMEISMC</sequence>
<dbReference type="Gramene" id="PHT62438">
    <property type="protein sequence ID" value="PHT62438"/>
    <property type="gene ID" value="T459_33709"/>
</dbReference>
<comment type="caution">
    <text evidence="5">The sequence shown here is derived from an EMBL/GenBank/DDBJ whole genome shotgun (WGS) entry which is preliminary data.</text>
</comment>
<keyword evidence="2" id="KW-0479">Metal-binding</keyword>
<keyword evidence="4" id="KW-0460">Magnesium</keyword>
<evidence type="ECO:0008006" key="7">
    <source>
        <dbReference type="Google" id="ProtNLM"/>
    </source>
</evidence>
<keyword evidence="6" id="KW-1185">Reference proteome</keyword>
<dbReference type="Gene3D" id="3.90.79.10">
    <property type="entry name" value="Nucleoside Triphosphate Pyrophosphohydrolase"/>
    <property type="match status" value="1"/>
</dbReference>
<protein>
    <recommendedName>
        <fullName evidence="7">Nudix hydrolase domain-containing protein</fullName>
    </recommendedName>
</protein>
<dbReference type="Pfam" id="PF14938">
    <property type="entry name" value="SNAP"/>
    <property type="match status" value="1"/>
</dbReference>
<gene>
    <name evidence="5" type="ORF">T459_33709</name>
</gene>
<proteinExistence type="predicted"/>
<evidence type="ECO:0000313" key="6">
    <source>
        <dbReference type="Proteomes" id="UP000222542"/>
    </source>
</evidence>
<dbReference type="EMBL" id="AYRZ02000077">
    <property type="protein sequence ID" value="PHT62438.1"/>
    <property type="molecule type" value="Genomic_DNA"/>
</dbReference>
<reference evidence="5 6" key="1">
    <citation type="journal article" date="2014" name="Nat. Genet.">
        <title>Genome sequence of the hot pepper provides insights into the evolution of pungency in Capsicum species.</title>
        <authorList>
            <person name="Kim S."/>
            <person name="Park M."/>
            <person name="Yeom S.I."/>
            <person name="Kim Y.M."/>
            <person name="Lee J.M."/>
            <person name="Lee H.A."/>
            <person name="Seo E."/>
            <person name="Choi J."/>
            <person name="Cheong K."/>
            <person name="Kim K.T."/>
            <person name="Jung K."/>
            <person name="Lee G.W."/>
            <person name="Oh S.K."/>
            <person name="Bae C."/>
            <person name="Kim S.B."/>
            <person name="Lee H.Y."/>
            <person name="Kim S.Y."/>
            <person name="Kim M.S."/>
            <person name="Kang B.C."/>
            <person name="Jo Y.D."/>
            <person name="Yang H.B."/>
            <person name="Jeong H.J."/>
            <person name="Kang W.H."/>
            <person name="Kwon J.K."/>
            <person name="Shin C."/>
            <person name="Lim J.Y."/>
            <person name="Park J.H."/>
            <person name="Huh J.H."/>
            <person name="Kim J.S."/>
            <person name="Kim B.D."/>
            <person name="Cohen O."/>
            <person name="Paran I."/>
            <person name="Suh M.C."/>
            <person name="Lee S.B."/>
            <person name="Kim Y.K."/>
            <person name="Shin Y."/>
            <person name="Noh S.J."/>
            <person name="Park J."/>
            <person name="Seo Y.S."/>
            <person name="Kwon S.Y."/>
            <person name="Kim H.A."/>
            <person name="Park J.M."/>
            <person name="Kim H.J."/>
            <person name="Choi S.B."/>
            <person name="Bosland P.W."/>
            <person name="Reeves G."/>
            <person name="Jo S.H."/>
            <person name="Lee B.W."/>
            <person name="Cho H.T."/>
            <person name="Choi H.S."/>
            <person name="Lee M.S."/>
            <person name="Yu Y."/>
            <person name="Do Choi Y."/>
            <person name="Park B.S."/>
            <person name="van Deynze A."/>
            <person name="Ashrafi H."/>
            <person name="Hill T."/>
            <person name="Kim W.T."/>
            <person name="Pai H.S."/>
            <person name="Ahn H.K."/>
            <person name="Yeam I."/>
            <person name="Giovannoni J.J."/>
            <person name="Rose J.K."/>
            <person name="Sorensen I."/>
            <person name="Lee S.J."/>
            <person name="Kim R.W."/>
            <person name="Choi I.Y."/>
            <person name="Choi B.S."/>
            <person name="Lim J.S."/>
            <person name="Lee Y.H."/>
            <person name="Choi D."/>
        </authorList>
    </citation>
    <scope>NUCLEOTIDE SEQUENCE [LARGE SCALE GENOMIC DNA]</scope>
    <source>
        <strain evidence="6">cv. CM334</strain>
    </source>
</reference>
<evidence type="ECO:0000256" key="2">
    <source>
        <dbReference type="ARBA" id="ARBA00022723"/>
    </source>
</evidence>
<name>A0A2G2XY43_CAPAN</name>
<dbReference type="SUPFAM" id="SSF55811">
    <property type="entry name" value="Nudix"/>
    <property type="match status" value="1"/>
</dbReference>
<dbReference type="InterPro" id="IPR011990">
    <property type="entry name" value="TPR-like_helical_dom_sf"/>
</dbReference>